<sequence length="55" mass="6146">MDDETPLMAVQLTSSFCRLCIRNPPSVALIDLFLFSSLNADGVRWLSLSLAMEEQ</sequence>
<accession>A0A822Y8N0</accession>
<proteinExistence type="predicted"/>
<keyword evidence="2" id="KW-1185">Reference proteome</keyword>
<gene>
    <name evidence="1" type="ORF">HUJ06_029117</name>
</gene>
<dbReference type="Proteomes" id="UP000607653">
    <property type="component" value="Unassembled WGS sequence"/>
</dbReference>
<name>A0A822Y8N0_NELNU</name>
<dbReference type="EMBL" id="DUZY01000002">
    <property type="protein sequence ID" value="DAD27649.1"/>
    <property type="molecule type" value="Genomic_DNA"/>
</dbReference>
<organism evidence="1 2">
    <name type="scientific">Nelumbo nucifera</name>
    <name type="common">Sacred lotus</name>
    <dbReference type="NCBI Taxonomy" id="4432"/>
    <lineage>
        <taxon>Eukaryota</taxon>
        <taxon>Viridiplantae</taxon>
        <taxon>Streptophyta</taxon>
        <taxon>Embryophyta</taxon>
        <taxon>Tracheophyta</taxon>
        <taxon>Spermatophyta</taxon>
        <taxon>Magnoliopsida</taxon>
        <taxon>Proteales</taxon>
        <taxon>Nelumbonaceae</taxon>
        <taxon>Nelumbo</taxon>
    </lineage>
</organism>
<reference evidence="1 2" key="1">
    <citation type="journal article" date="2020" name="Mol. Biol. Evol.">
        <title>Distinct Expression and Methylation Patterns for Genes with Different Fates following a Single Whole-Genome Duplication in Flowering Plants.</title>
        <authorList>
            <person name="Shi T."/>
            <person name="Rahmani R.S."/>
            <person name="Gugger P.F."/>
            <person name="Wang M."/>
            <person name="Li H."/>
            <person name="Zhang Y."/>
            <person name="Li Z."/>
            <person name="Wang Q."/>
            <person name="Van de Peer Y."/>
            <person name="Marchal K."/>
            <person name="Chen J."/>
        </authorList>
    </citation>
    <scope>NUCLEOTIDE SEQUENCE [LARGE SCALE GENOMIC DNA]</scope>
    <source>
        <tissue evidence="1">Leaf</tissue>
    </source>
</reference>
<evidence type="ECO:0000313" key="2">
    <source>
        <dbReference type="Proteomes" id="UP000607653"/>
    </source>
</evidence>
<comment type="caution">
    <text evidence="1">The sequence shown here is derived from an EMBL/GenBank/DDBJ whole genome shotgun (WGS) entry which is preliminary data.</text>
</comment>
<protein>
    <submittedName>
        <fullName evidence="1">Uncharacterized protein</fullName>
    </submittedName>
</protein>
<evidence type="ECO:0000313" key="1">
    <source>
        <dbReference type="EMBL" id="DAD27649.1"/>
    </source>
</evidence>
<dbReference type="AlphaFoldDB" id="A0A822Y8N0"/>